<name>A0A9P6ZSE8_9AGAM</name>
<dbReference type="AlphaFoldDB" id="A0A9P6ZSE8"/>
<comment type="caution">
    <text evidence="1">The sequence shown here is derived from an EMBL/GenBank/DDBJ whole genome shotgun (WGS) entry which is preliminary data.</text>
</comment>
<gene>
    <name evidence="1" type="ORF">EV702DRAFT_972533</name>
</gene>
<sequence length="222" mass="25097">ACWIPRAIDMFCSLNDTFCIVMLMEEEEASKALGSLEDEDVKVQRDQVLSYVAKDTQERHMRNYSKILLGAPYLHKLAHGNLKQQTELHAILAEMQVIMSQACSDDTSHLKNCIVQYAAPDPSNKGLEPLIYADNRSRALLGVNHPQLAGMLCPIKHAKPYHEDPQKYNGAIRIHSAAWPAFIYEGTPPGQDFDPDNVQEGFLKGYYLKRASLLLPYQQHLM</sequence>
<dbReference type="EMBL" id="JABBWD010000031">
    <property type="protein sequence ID" value="KAG1775792.1"/>
    <property type="molecule type" value="Genomic_DNA"/>
</dbReference>
<evidence type="ECO:0000313" key="2">
    <source>
        <dbReference type="Proteomes" id="UP000714275"/>
    </source>
</evidence>
<protein>
    <submittedName>
        <fullName evidence="1">Uncharacterized protein</fullName>
    </submittedName>
</protein>
<dbReference type="Pfam" id="PF20414">
    <property type="entry name" value="DUF6698"/>
    <property type="match status" value="1"/>
</dbReference>
<organism evidence="1 2">
    <name type="scientific">Suillus placidus</name>
    <dbReference type="NCBI Taxonomy" id="48579"/>
    <lineage>
        <taxon>Eukaryota</taxon>
        <taxon>Fungi</taxon>
        <taxon>Dikarya</taxon>
        <taxon>Basidiomycota</taxon>
        <taxon>Agaricomycotina</taxon>
        <taxon>Agaricomycetes</taxon>
        <taxon>Agaricomycetidae</taxon>
        <taxon>Boletales</taxon>
        <taxon>Suillineae</taxon>
        <taxon>Suillaceae</taxon>
        <taxon>Suillus</taxon>
    </lineage>
</organism>
<keyword evidence="2" id="KW-1185">Reference proteome</keyword>
<dbReference type="InterPro" id="IPR046521">
    <property type="entry name" value="DUF6698"/>
</dbReference>
<proteinExistence type="predicted"/>
<feature type="non-terminal residue" evidence="1">
    <location>
        <position position="222"/>
    </location>
</feature>
<accession>A0A9P6ZSE8</accession>
<dbReference type="OrthoDB" id="3220614at2759"/>
<reference evidence="1" key="1">
    <citation type="journal article" date="2020" name="New Phytol.">
        <title>Comparative genomics reveals dynamic genome evolution in host specialist ectomycorrhizal fungi.</title>
        <authorList>
            <person name="Lofgren L.A."/>
            <person name="Nguyen N.H."/>
            <person name="Vilgalys R."/>
            <person name="Ruytinx J."/>
            <person name="Liao H.L."/>
            <person name="Branco S."/>
            <person name="Kuo A."/>
            <person name="LaButti K."/>
            <person name="Lipzen A."/>
            <person name="Andreopoulos W."/>
            <person name="Pangilinan J."/>
            <person name="Riley R."/>
            <person name="Hundley H."/>
            <person name="Na H."/>
            <person name="Barry K."/>
            <person name="Grigoriev I.V."/>
            <person name="Stajich J.E."/>
            <person name="Kennedy P.G."/>
        </authorList>
    </citation>
    <scope>NUCLEOTIDE SEQUENCE</scope>
    <source>
        <strain evidence="1">DOB743</strain>
    </source>
</reference>
<evidence type="ECO:0000313" key="1">
    <source>
        <dbReference type="EMBL" id="KAG1775792.1"/>
    </source>
</evidence>
<dbReference type="Proteomes" id="UP000714275">
    <property type="component" value="Unassembled WGS sequence"/>
</dbReference>